<dbReference type="PANTHER" id="PTHR19959">
    <property type="entry name" value="KINESIN LIGHT CHAIN"/>
    <property type="match status" value="1"/>
</dbReference>
<feature type="region of interest" description="Disordered" evidence="1">
    <location>
        <begin position="1"/>
        <end position="32"/>
    </location>
</feature>
<evidence type="ECO:0000256" key="1">
    <source>
        <dbReference type="SAM" id="MobiDB-lite"/>
    </source>
</evidence>
<dbReference type="Gene3D" id="1.25.40.10">
    <property type="entry name" value="Tetratricopeptide repeat domain"/>
    <property type="match status" value="3"/>
</dbReference>
<name>A0A8H6H6X3_9AGAR</name>
<reference evidence="3 4" key="1">
    <citation type="submission" date="2020-07" db="EMBL/GenBank/DDBJ databases">
        <title>Comparative genomics of pyrophilous fungi reveals a link between fire events and developmental genes.</title>
        <authorList>
            <consortium name="DOE Joint Genome Institute"/>
            <person name="Steindorff A.S."/>
            <person name="Carver A."/>
            <person name="Calhoun S."/>
            <person name="Stillman K."/>
            <person name="Liu H."/>
            <person name="Lipzen A."/>
            <person name="Pangilinan J."/>
            <person name="Labutti K."/>
            <person name="Bruns T.D."/>
            <person name="Grigoriev I.V."/>
        </authorList>
    </citation>
    <scope>NUCLEOTIDE SEQUENCE [LARGE SCALE GENOMIC DNA]</scope>
    <source>
        <strain evidence="3 4">CBS 144469</strain>
    </source>
</reference>
<feature type="domain" description="CHAT" evidence="2">
    <location>
        <begin position="998"/>
        <end position="1294"/>
    </location>
</feature>
<dbReference type="OrthoDB" id="9991317at2759"/>
<dbReference type="Proteomes" id="UP000521943">
    <property type="component" value="Unassembled WGS sequence"/>
</dbReference>
<feature type="region of interest" description="Disordered" evidence="1">
    <location>
        <begin position="972"/>
        <end position="991"/>
    </location>
</feature>
<protein>
    <submittedName>
        <fullName evidence="3">CHAT domain-containing protein</fullName>
    </submittedName>
</protein>
<accession>A0A8H6H6X3</accession>
<evidence type="ECO:0000313" key="3">
    <source>
        <dbReference type="EMBL" id="KAF6741570.1"/>
    </source>
</evidence>
<gene>
    <name evidence="3" type="ORF">DFP72DRAFT_1180393</name>
</gene>
<comment type="caution">
    <text evidence="3">The sequence shown here is derived from an EMBL/GenBank/DDBJ whole genome shotgun (WGS) entry which is preliminary data.</text>
</comment>
<keyword evidence="4" id="KW-1185">Reference proteome</keyword>
<evidence type="ECO:0000313" key="4">
    <source>
        <dbReference type="Proteomes" id="UP000521943"/>
    </source>
</evidence>
<dbReference type="Gene3D" id="1.20.120.660">
    <property type="entry name" value="IL-4 antagonist (De novo design) like domain"/>
    <property type="match status" value="1"/>
</dbReference>
<dbReference type="InterPro" id="IPR024983">
    <property type="entry name" value="CHAT_dom"/>
</dbReference>
<organism evidence="3 4">
    <name type="scientific">Ephemerocybe angulata</name>
    <dbReference type="NCBI Taxonomy" id="980116"/>
    <lineage>
        <taxon>Eukaryota</taxon>
        <taxon>Fungi</taxon>
        <taxon>Dikarya</taxon>
        <taxon>Basidiomycota</taxon>
        <taxon>Agaricomycotina</taxon>
        <taxon>Agaricomycetes</taxon>
        <taxon>Agaricomycetidae</taxon>
        <taxon>Agaricales</taxon>
        <taxon>Agaricineae</taxon>
        <taxon>Psathyrellaceae</taxon>
        <taxon>Ephemerocybe</taxon>
    </lineage>
</organism>
<dbReference type="PANTHER" id="PTHR19959:SF119">
    <property type="entry name" value="FUNGAL LIPASE-LIKE DOMAIN-CONTAINING PROTEIN"/>
    <property type="match status" value="1"/>
</dbReference>
<proteinExistence type="predicted"/>
<dbReference type="InterPro" id="IPR011990">
    <property type="entry name" value="TPR-like_helical_dom_sf"/>
</dbReference>
<sequence>MLTHGGSEPLLTGEGSEQGGRTDPATSENAGDNLRVAIETVRKTIESTPQDHPELPAWLGTLGVLLRDIFERSGGLSDITEAVQVNQKAVNLTPEGDPSLAARLNLLAASLQSRFEHTGQLPDLTESMVARERAINLTPETHQNAPALLSNVALGSKTRFDRTGHLPDIAEAISAQRKAISLSPDDHPGLSAMFNNLGLSLQSRFERTGGHEELLEAVSAMEKAVRLTAETQAALSIRICNLGNLLRARFTHTGNIGDISEAISLQQKAVNRSPEGHAALPYRLNELGVSLNARFERTGDLSDITAALSCLHKAVELTPEGHTDLPRRVMSLAGSLQSRFERFGDLAVLSESLSMMQNAVNLTPVDHPSLASRLNNLGTSFQLRFERAGDLSDITAAISSHRRAIHLTPLGHTRIPNVLNNLGHSLMCRYSRNGDVADLNEAIESYQKAISRTPTGNAILPTILDNLGNALHSRFESTGDLSDIAEAILAQQKAISVSLESDEALPSRLSNLGVSLRARFVRTGAVIDVTEAISVQQKAVDKTPDGHPALLIRLNNLGLSLQSRFERSSDPSDVADAILALQRAVDLAPEGHAGRSTFFNNLGLAFQSRFGLSGDVSDLSEAISAHHKAVDLTPNGHTGLPISLNNLGQSYCSRFERTGNLSDADEAILAHQKAVSAIPEGHATLATWLSSLASSLYTRYSATRSDDDFNASIAHLKLAATSKTGSPRVKLEAARHWAQYLYKHCNDPDHSAEILSAFNTAVQLVSVLAGLDQTVQRRYEQLQEVSDITLEAAAAACQLSREDMALEWLEQGRCLVWSQLTSLRTPLEELEIHDATLAKNVKAISQRLEDAGSSQALRTRMDMSLQEKILVENEARTHLDLAKEWEKVLATVRAIPEFESFLQPRPCSAIMQHLPSEGFVVVLNVHGKRCDAIALSASFEKPLHIPLPDFLPETAKKLAVNLTSELQSHGLRVREGASDRAAGPRKSRRTQQPFSITLRDIWNNMMTTILDSLKIQRVHKSSEGSLALPRVWWCPTGPLSFLPLHAAGTFAEGKSECLLDYVVSSYTPTVSSLTSRVKNSCPVDNGISGLFLTSQPNASGAPPISGTMTEVEMVYNLAKKSEIRVSKLEGDDLTVEICLEQMQSFSNVHLACHASQHTQDPLKSRFLFHRGSLELGQIARLNLRNADIAFLSACQTSAGEVKLSDEAVHLAAGMLAAGYRRVVASMWAISDEHTPKFATEFYQYVLSHRKESSGTGLEGSLAACALHHATQQLRNALDASEASILAWAPYVHFGY</sequence>
<dbReference type="EMBL" id="JACGCI010000234">
    <property type="protein sequence ID" value="KAF6741570.1"/>
    <property type="molecule type" value="Genomic_DNA"/>
</dbReference>
<dbReference type="SUPFAM" id="SSF48452">
    <property type="entry name" value="TPR-like"/>
    <property type="match status" value="1"/>
</dbReference>
<evidence type="ECO:0000259" key="2">
    <source>
        <dbReference type="Pfam" id="PF12770"/>
    </source>
</evidence>
<dbReference type="Pfam" id="PF12770">
    <property type="entry name" value="CHAT"/>
    <property type="match status" value="1"/>
</dbReference>
<dbReference type="SUPFAM" id="SSF81901">
    <property type="entry name" value="HCP-like"/>
    <property type="match status" value="1"/>
</dbReference>